<reference evidence="11" key="1">
    <citation type="journal article" date="2021" name="PeerJ">
        <title>Extensive microbial diversity within the chicken gut microbiome revealed by metagenomics and culture.</title>
        <authorList>
            <person name="Gilroy R."/>
            <person name="Ravi A."/>
            <person name="Getino M."/>
            <person name="Pursley I."/>
            <person name="Horton D.L."/>
            <person name="Alikhan N.F."/>
            <person name="Baker D."/>
            <person name="Gharbi K."/>
            <person name="Hall N."/>
            <person name="Watson M."/>
            <person name="Adriaenssens E.M."/>
            <person name="Foster-Nyarko E."/>
            <person name="Jarju S."/>
            <person name="Secka A."/>
            <person name="Antonio M."/>
            <person name="Oren A."/>
            <person name="Chaudhuri R.R."/>
            <person name="La Ragione R."/>
            <person name="Hildebrand F."/>
            <person name="Pallen M.J."/>
        </authorList>
    </citation>
    <scope>NUCLEOTIDE SEQUENCE</scope>
    <source>
        <strain evidence="11">378</strain>
    </source>
</reference>
<evidence type="ECO:0000256" key="3">
    <source>
        <dbReference type="ARBA" id="ARBA00022519"/>
    </source>
</evidence>
<dbReference type="FunFam" id="3.40.50.300:FF:000133">
    <property type="entry name" value="Spermidine/putrescine import ATP-binding protein PotA"/>
    <property type="match status" value="1"/>
</dbReference>
<keyword evidence="1 8" id="KW-0813">Transport</keyword>
<evidence type="ECO:0000256" key="2">
    <source>
        <dbReference type="ARBA" id="ARBA00022475"/>
    </source>
</evidence>
<dbReference type="InterPro" id="IPR013611">
    <property type="entry name" value="Transp-assoc_OB_typ2"/>
</dbReference>
<dbReference type="SUPFAM" id="SSF50331">
    <property type="entry name" value="MOP-like"/>
    <property type="match status" value="1"/>
</dbReference>
<evidence type="ECO:0000313" key="11">
    <source>
        <dbReference type="EMBL" id="MBU3844075.1"/>
    </source>
</evidence>
<comment type="catalytic activity">
    <reaction evidence="8">
        <text>ATP + H2O + polyamine-[polyamine-binding protein]Side 1 = ADP + phosphate + polyamineSide 2 + [polyamine-binding protein]Side 1.</text>
        <dbReference type="EC" id="7.6.2.11"/>
    </reaction>
</comment>
<keyword evidence="3" id="KW-0997">Cell inner membrane</keyword>
<dbReference type="SUPFAM" id="SSF52540">
    <property type="entry name" value="P-loop containing nucleoside triphosphate hydrolases"/>
    <property type="match status" value="1"/>
</dbReference>
<dbReference type="Pfam" id="PF08402">
    <property type="entry name" value="TOBE_2"/>
    <property type="match status" value="1"/>
</dbReference>
<evidence type="ECO:0000256" key="9">
    <source>
        <dbReference type="SAM" id="MobiDB-lite"/>
    </source>
</evidence>
<dbReference type="Gene3D" id="3.40.50.300">
    <property type="entry name" value="P-loop containing nucleotide triphosphate hydrolases"/>
    <property type="match status" value="1"/>
</dbReference>
<dbReference type="PROSITE" id="PS50893">
    <property type="entry name" value="ABC_TRANSPORTER_2"/>
    <property type="match status" value="1"/>
</dbReference>
<evidence type="ECO:0000256" key="5">
    <source>
        <dbReference type="ARBA" id="ARBA00022840"/>
    </source>
</evidence>
<comment type="caution">
    <text evidence="11">The sequence shown here is derived from an EMBL/GenBank/DDBJ whole genome shotgun (WGS) entry which is preliminary data.</text>
</comment>
<dbReference type="InterPro" id="IPR017871">
    <property type="entry name" value="ABC_transporter-like_CS"/>
</dbReference>
<comment type="subunit">
    <text evidence="8">The complex is composed of two ATP-binding proteins (PotA), two transmembrane proteins (PotB and PotC) and a solute-binding protein (PotD).</text>
</comment>
<dbReference type="Proteomes" id="UP000733611">
    <property type="component" value="Unassembled WGS sequence"/>
</dbReference>
<dbReference type="GO" id="GO:0015417">
    <property type="term" value="F:ABC-type polyamine transporter activity"/>
    <property type="evidence" value="ECO:0007669"/>
    <property type="project" value="UniProtKB-EC"/>
</dbReference>
<protein>
    <recommendedName>
        <fullName evidence="8">Spermidine/putrescine import ATP-binding protein PotA</fullName>
        <ecNumber evidence="8">7.6.2.11</ecNumber>
    </recommendedName>
</protein>
<reference evidence="11" key="2">
    <citation type="submission" date="2021-04" db="EMBL/GenBank/DDBJ databases">
        <authorList>
            <person name="Gilroy R."/>
        </authorList>
    </citation>
    <scope>NUCLEOTIDE SEQUENCE</scope>
    <source>
        <strain evidence="11">378</strain>
    </source>
</reference>
<dbReference type="InterPro" id="IPR003593">
    <property type="entry name" value="AAA+_ATPase"/>
</dbReference>
<organism evidence="11 12">
    <name type="scientific">Candidatus Anaerobiospirillum pullicola</name>
    <dbReference type="NCBI Taxonomy" id="2838451"/>
    <lineage>
        <taxon>Bacteria</taxon>
        <taxon>Pseudomonadati</taxon>
        <taxon>Pseudomonadota</taxon>
        <taxon>Gammaproteobacteria</taxon>
        <taxon>Aeromonadales</taxon>
        <taxon>Succinivibrionaceae</taxon>
        <taxon>Anaerobiospirillum</taxon>
    </lineage>
</organism>
<feature type="compositionally biased region" description="Low complexity" evidence="9">
    <location>
        <begin position="1"/>
        <end position="21"/>
    </location>
</feature>
<feature type="domain" description="ABC transporter" evidence="10">
    <location>
        <begin position="49"/>
        <end position="279"/>
    </location>
</feature>
<sequence>MGSNAANYSSAASNSNPTSSATVKTGQHRPGELPGQKPSPQEQNRKPILTIKKLTKRFDNFVAVDEVDLTIYEGEIFALLGSSGCGKSTLLRMLAGFETPTSGSIMLGNQELIGVPPYKRPVNMMFQSYALFPYMTVGQNIAFGLKQSKLPKAEIQERVDRMLRLVHMEDYVNRKPYQLSGGQRQRVALARSLAKEPRLLLLDEPMGALDKKLREQMRLELVDIINSVGVTCLMVTHDQEEAMTMADRIAIMDRGEFIQIGGPREIYENPNCRFCAEFIGSVNIFECSLVTSSANQALIKARDFNHLIELSHDVDLADGMPLIIALRPEKLYIAHERPEENTNWCEGVVENIAYLGDISIYYVKLSNGRIITSTLPNVDRFKQGLPTWDDHVYLSWDPDSCIALTI</sequence>
<gene>
    <name evidence="8 11" type="primary">potA</name>
    <name evidence="11" type="ORF">H9847_04280</name>
</gene>
<evidence type="ECO:0000259" key="10">
    <source>
        <dbReference type="PROSITE" id="PS50893"/>
    </source>
</evidence>
<dbReference type="GO" id="GO:0016887">
    <property type="term" value="F:ATP hydrolysis activity"/>
    <property type="evidence" value="ECO:0007669"/>
    <property type="project" value="InterPro"/>
</dbReference>
<proteinExistence type="inferred from homology"/>
<dbReference type="PROSITE" id="PS00211">
    <property type="entry name" value="ABC_TRANSPORTER_1"/>
    <property type="match status" value="1"/>
</dbReference>
<keyword evidence="5 8" id="KW-0067">ATP-binding</keyword>
<evidence type="ECO:0000256" key="1">
    <source>
        <dbReference type="ARBA" id="ARBA00022448"/>
    </source>
</evidence>
<evidence type="ECO:0000256" key="4">
    <source>
        <dbReference type="ARBA" id="ARBA00022741"/>
    </source>
</evidence>
<evidence type="ECO:0000256" key="7">
    <source>
        <dbReference type="ARBA" id="ARBA00023136"/>
    </source>
</evidence>
<dbReference type="EMBL" id="JAHLFE010000083">
    <property type="protein sequence ID" value="MBU3844075.1"/>
    <property type="molecule type" value="Genomic_DNA"/>
</dbReference>
<dbReference type="Pfam" id="PF00005">
    <property type="entry name" value="ABC_tran"/>
    <property type="match status" value="1"/>
</dbReference>
<accession>A0A948WXR8</accession>
<dbReference type="AlphaFoldDB" id="A0A948WXR8"/>
<comment type="function">
    <text evidence="8">Part of the ABC transporter complex PotABCD involved in spermidine/putrescine import. Responsible for energy coupling to the transport system.</text>
</comment>
<keyword evidence="7 8" id="KW-0472">Membrane</keyword>
<dbReference type="GO" id="GO:0043190">
    <property type="term" value="C:ATP-binding cassette (ABC) transporter complex"/>
    <property type="evidence" value="ECO:0007669"/>
    <property type="project" value="InterPro"/>
</dbReference>
<dbReference type="GO" id="GO:0005524">
    <property type="term" value="F:ATP binding"/>
    <property type="evidence" value="ECO:0007669"/>
    <property type="project" value="UniProtKB-KW"/>
</dbReference>
<keyword evidence="6 8" id="KW-1278">Translocase</keyword>
<dbReference type="InterPro" id="IPR005893">
    <property type="entry name" value="PotA-like"/>
</dbReference>
<dbReference type="PANTHER" id="PTHR42781">
    <property type="entry name" value="SPERMIDINE/PUTRESCINE IMPORT ATP-BINDING PROTEIN POTA"/>
    <property type="match status" value="1"/>
</dbReference>
<dbReference type="InterPro" id="IPR027417">
    <property type="entry name" value="P-loop_NTPase"/>
</dbReference>
<evidence type="ECO:0000256" key="8">
    <source>
        <dbReference type="RuleBase" id="RU364083"/>
    </source>
</evidence>
<dbReference type="EC" id="7.6.2.11" evidence="8"/>
<keyword evidence="4 8" id="KW-0547">Nucleotide-binding</keyword>
<dbReference type="NCBIfam" id="TIGR01187">
    <property type="entry name" value="potA"/>
    <property type="match status" value="1"/>
</dbReference>
<keyword evidence="2 8" id="KW-1003">Cell membrane</keyword>
<evidence type="ECO:0000256" key="6">
    <source>
        <dbReference type="ARBA" id="ARBA00022967"/>
    </source>
</evidence>
<dbReference type="PANTHER" id="PTHR42781:SF5">
    <property type="entry name" value="PUTRESCINE TRANSPORT ATP-BINDING PROTEIN POTG"/>
    <property type="match status" value="1"/>
</dbReference>
<comment type="similarity">
    <text evidence="8">Belongs to the ABC transporter superfamily. Spermidine/putrescine importer (TC 3.A.1.11.1) family.</text>
</comment>
<dbReference type="GO" id="GO:0015847">
    <property type="term" value="P:putrescine transport"/>
    <property type="evidence" value="ECO:0007669"/>
    <property type="project" value="UniProtKB-ARBA"/>
</dbReference>
<feature type="region of interest" description="Disordered" evidence="9">
    <location>
        <begin position="1"/>
        <end position="45"/>
    </location>
</feature>
<evidence type="ECO:0000313" key="12">
    <source>
        <dbReference type="Proteomes" id="UP000733611"/>
    </source>
</evidence>
<dbReference type="SMART" id="SM00382">
    <property type="entry name" value="AAA"/>
    <property type="match status" value="1"/>
</dbReference>
<name>A0A948WXR8_9GAMM</name>
<dbReference type="Gene3D" id="2.40.50.100">
    <property type="match status" value="1"/>
</dbReference>
<dbReference type="InterPro" id="IPR008995">
    <property type="entry name" value="Mo/tungstate-bd_C_term_dom"/>
</dbReference>
<dbReference type="InterPro" id="IPR050093">
    <property type="entry name" value="ABC_SmlMolc_Importer"/>
</dbReference>
<dbReference type="InterPro" id="IPR003439">
    <property type="entry name" value="ABC_transporter-like_ATP-bd"/>
</dbReference>